<name>A0ABT1QYX6_9GAMM</name>
<dbReference type="Proteomes" id="UP001165498">
    <property type="component" value="Unassembled WGS sequence"/>
</dbReference>
<dbReference type="EMBL" id="JANFQO010000032">
    <property type="protein sequence ID" value="MCQ4167496.1"/>
    <property type="molecule type" value="Genomic_DNA"/>
</dbReference>
<comment type="caution">
    <text evidence="1">The sequence shown here is derived from an EMBL/GenBank/DDBJ whole genome shotgun (WGS) entry which is preliminary data.</text>
</comment>
<gene>
    <name evidence="1" type="ORF">NM961_22500</name>
</gene>
<evidence type="ECO:0000313" key="1">
    <source>
        <dbReference type="EMBL" id="MCQ4167496.1"/>
    </source>
</evidence>
<proteinExistence type="predicted"/>
<keyword evidence="2" id="KW-1185">Reference proteome</keyword>
<evidence type="ECO:0000313" key="2">
    <source>
        <dbReference type="Proteomes" id="UP001165498"/>
    </source>
</evidence>
<protein>
    <submittedName>
        <fullName evidence="1">Uncharacterized protein</fullName>
    </submittedName>
</protein>
<sequence length="320" mass="34204">MRIDLRTAALTDPEDQKVRLAANLLGAVRIEAKLSPWDGTRCDVVVVNADDAYGRRVMELAQKRGIGLVAYAAQPIHFALSTQRHVAEGTAASLVSALRGVIDAARKPDSPARPGTSAPAPLPGHTSDVSALLELTHDSWRGRDIDADIAGRRISIRASRGRVTAATLSDMLAARDALGERAETHAFTAVAERHPGIGEISWSLDAFLVDGALRCRHQLPAFAGSTYALRDFPDLGSTRETLTPLRIANWLQQRPGCVKERAAKAGISADEVNACLWAFRASNLLVIDEPPAAATPPAAQAARVARPLLSKLAARFGLAW</sequence>
<dbReference type="RefSeq" id="WP_255916682.1">
    <property type="nucleotide sequence ID" value="NZ_JANFQO010000032.1"/>
</dbReference>
<accession>A0ABT1QYX6</accession>
<organism evidence="1 2">
    <name type="scientific">Tahibacter harae</name>
    <dbReference type="NCBI Taxonomy" id="2963937"/>
    <lineage>
        <taxon>Bacteria</taxon>
        <taxon>Pseudomonadati</taxon>
        <taxon>Pseudomonadota</taxon>
        <taxon>Gammaproteobacteria</taxon>
        <taxon>Lysobacterales</taxon>
        <taxon>Rhodanobacteraceae</taxon>
        <taxon>Tahibacter</taxon>
    </lineage>
</organism>
<reference evidence="1" key="1">
    <citation type="submission" date="2022-07" db="EMBL/GenBank/DDBJ databases">
        <title>Tahibacter sp., a new gammaproteobacterium isolated from the silt sample collected at pig farm.</title>
        <authorList>
            <person name="Chen H."/>
        </authorList>
    </citation>
    <scope>NUCLEOTIDE SEQUENCE</scope>
    <source>
        <strain evidence="1">P2K</strain>
    </source>
</reference>